<comment type="caution">
    <text evidence="2">The sequence shown here is derived from an EMBL/GenBank/DDBJ whole genome shotgun (WGS) entry which is preliminary data.</text>
</comment>
<dbReference type="InterPro" id="IPR054339">
    <property type="entry name" value="GMT_wHTH"/>
</dbReference>
<gene>
    <name evidence="2" type="ORF">S12H4_14591</name>
</gene>
<feature type="non-terminal residue" evidence="2">
    <location>
        <position position="1"/>
    </location>
</feature>
<evidence type="ECO:0000259" key="1">
    <source>
        <dbReference type="Pfam" id="PF22560"/>
    </source>
</evidence>
<name>X1RQQ1_9ZZZZ</name>
<feature type="domain" description="GMT-like wHTH" evidence="1">
    <location>
        <begin position="72"/>
        <end position="146"/>
    </location>
</feature>
<accession>X1RQQ1</accession>
<protein>
    <recommendedName>
        <fullName evidence="1">GMT-like wHTH domain-containing protein</fullName>
    </recommendedName>
</protein>
<reference evidence="2" key="1">
    <citation type="journal article" date="2014" name="Front. Microbiol.">
        <title>High frequency of phylogenetically diverse reductive dehalogenase-homologous genes in deep subseafloor sedimentary metagenomes.</title>
        <authorList>
            <person name="Kawai M."/>
            <person name="Futagami T."/>
            <person name="Toyoda A."/>
            <person name="Takaki Y."/>
            <person name="Nishi S."/>
            <person name="Hori S."/>
            <person name="Arai W."/>
            <person name="Tsubouchi T."/>
            <person name="Morono Y."/>
            <person name="Uchiyama I."/>
            <person name="Ito T."/>
            <person name="Fujiyama A."/>
            <person name="Inagaki F."/>
            <person name="Takami H."/>
        </authorList>
    </citation>
    <scope>NUCLEOTIDE SEQUENCE</scope>
    <source>
        <strain evidence="2">Expedition CK06-06</strain>
    </source>
</reference>
<proteinExistence type="predicted"/>
<dbReference type="Pfam" id="PF22560">
    <property type="entry name" value="GMT-wHTH"/>
    <property type="match status" value="1"/>
</dbReference>
<dbReference type="AlphaFoldDB" id="X1RQQ1"/>
<dbReference type="EMBL" id="BARW01006960">
    <property type="protein sequence ID" value="GAI83037.1"/>
    <property type="molecule type" value="Genomic_DNA"/>
</dbReference>
<sequence length="166" mass="19286">RRRELLIIEELCQALKAYGSRYVLPFSFKNDKGKRTSHHLIFVSKHSRGYEIMKDIMSGESTSDTQGVPSFEYNPADLLPRQTLLFQLSRPLDELKEDLLDTFKGRRLPMQEIYEKHNVDTPYIKKNYKDVLRELYDDGSIGAICPKGKPPRKATFSDKIMVTFPK</sequence>
<organism evidence="2">
    <name type="scientific">marine sediment metagenome</name>
    <dbReference type="NCBI Taxonomy" id="412755"/>
    <lineage>
        <taxon>unclassified sequences</taxon>
        <taxon>metagenomes</taxon>
        <taxon>ecological metagenomes</taxon>
    </lineage>
</organism>
<evidence type="ECO:0000313" key="2">
    <source>
        <dbReference type="EMBL" id="GAI83037.1"/>
    </source>
</evidence>